<dbReference type="STRING" id="34508.A0A4U5N265"/>
<dbReference type="EMBL" id="AZBU02000005">
    <property type="protein sequence ID" value="TKR76381.1"/>
    <property type="molecule type" value="Genomic_DNA"/>
</dbReference>
<evidence type="ECO:0000256" key="4">
    <source>
        <dbReference type="SAM" id="MobiDB-lite"/>
    </source>
</evidence>
<dbReference type="GO" id="GO:0005634">
    <property type="term" value="C:nucleus"/>
    <property type="evidence" value="ECO:0007669"/>
    <property type="project" value="UniProtKB-SubCell"/>
</dbReference>
<evidence type="ECO:0000256" key="3">
    <source>
        <dbReference type="ARBA" id="ARBA00025724"/>
    </source>
</evidence>
<dbReference type="GO" id="GO:0030880">
    <property type="term" value="C:RNA polymerase complex"/>
    <property type="evidence" value="ECO:0007669"/>
    <property type="project" value="InterPro"/>
</dbReference>
<name>A0A4U5N265_STECR</name>
<protein>
    <recommendedName>
        <fullName evidence="5">RNA polymerase Rpb4/RPC9 core domain-containing protein</fullName>
    </recommendedName>
</protein>
<dbReference type="AlphaFoldDB" id="A0A4U5N265"/>
<dbReference type="PANTHER" id="PTHR21297">
    <property type="entry name" value="DNA-DIRECTED RNA POLYMERASE II"/>
    <property type="match status" value="1"/>
</dbReference>
<dbReference type="Pfam" id="PF03874">
    <property type="entry name" value="RNA_pol_Rpb4"/>
    <property type="match status" value="1"/>
</dbReference>
<feature type="region of interest" description="Disordered" evidence="4">
    <location>
        <begin position="1"/>
        <end position="22"/>
    </location>
</feature>
<feature type="domain" description="RNA polymerase Rpb4/RPC9 core" evidence="5">
    <location>
        <begin position="27"/>
        <end position="147"/>
    </location>
</feature>
<dbReference type="GO" id="GO:0006352">
    <property type="term" value="P:DNA-templated transcription initiation"/>
    <property type="evidence" value="ECO:0007669"/>
    <property type="project" value="InterPro"/>
</dbReference>
<dbReference type="InterPro" id="IPR045222">
    <property type="entry name" value="Rpb4-like"/>
</dbReference>
<dbReference type="InterPro" id="IPR010997">
    <property type="entry name" value="HRDC-like_sf"/>
</dbReference>
<sequence>MAIGLGGFPKQVEEEQKEDASELKFPKEFNKSEKDALMTSEVLLLLEHRQQQSELKEDIEDVKEVFIKTLDYCRRMAKFRNRETIRSVRQTFGNLPQIHKFEEAQLASLVPEGSEEAKALIPSLENKLTDEQLDEVLKELAQRRTFE</sequence>
<organism evidence="6 7">
    <name type="scientific">Steinernema carpocapsae</name>
    <name type="common">Entomopathogenic nematode</name>
    <dbReference type="NCBI Taxonomy" id="34508"/>
    <lineage>
        <taxon>Eukaryota</taxon>
        <taxon>Metazoa</taxon>
        <taxon>Ecdysozoa</taxon>
        <taxon>Nematoda</taxon>
        <taxon>Chromadorea</taxon>
        <taxon>Rhabditida</taxon>
        <taxon>Tylenchina</taxon>
        <taxon>Panagrolaimomorpha</taxon>
        <taxon>Strongyloidoidea</taxon>
        <taxon>Steinernematidae</taxon>
        <taxon>Steinernema</taxon>
    </lineage>
</organism>
<accession>A0A4U5N265</accession>
<evidence type="ECO:0000256" key="2">
    <source>
        <dbReference type="ARBA" id="ARBA00023242"/>
    </source>
</evidence>
<dbReference type="FunFam" id="1.20.1250.40:FF:000010">
    <property type="entry name" value="RNA Polymerase II (B) subunit"/>
    <property type="match status" value="1"/>
</dbReference>
<dbReference type="Gene3D" id="1.20.1250.40">
    <property type="match status" value="1"/>
</dbReference>
<dbReference type="InterPro" id="IPR006590">
    <property type="entry name" value="RNA_pol_Rpb4/RPC9_core"/>
</dbReference>
<evidence type="ECO:0000313" key="6">
    <source>
        <dbReference type="EMBL" id="TKR76381.1"/>
    </source>
</evidence>
<reference evidence="6 7" key="2">
    <citation type="journal article" date="2019" name="G3 (Bethesda)">
        <title>Hybrid Assembly of the Genome of the Entomopathogenic Nematode Steinernema carpocapsae Identifies the X-Chromosome.</title>
        <authorList>
            <person name="Serra L."/>
            <person name="Macchietto M."/>
            <person name="Macias-Munoz A."/>
            <person name="McGill C.J."/>
            <person name="Rodriguez I.M."/>
            <person name="Rodriguez B."/>
            <person name="Murad R."/>
            <person name="Mortazavi A."/>
        </authorList>
    </citation>
    <scope>NUCLEOTIDE SEQUENCE [LARGE SCALE GENOMIC DNA]</scope>
    <source>
        <strain evidence="6 7">ALL</strain>
    </source>
</reference>
<feature type="compositionally biased region" description="Basic and acidic residues" evidence="4">
    <location>
        <begin position="11"/>
        <end position="22"/>
    </location>
</feature>
<proteinExistence type="inferred from homology"/>
<reference evidence="6 7" key="1">
    <citation type="journal article" date="2015" name="Genome Biol.">
        <title>Comparative genomics of Steinernema reveals deeply conserved gene regulatory networks.</title>
        <authorList>
            <person name="Dillman A.R."/>
            <person name="Macchietto M."/>
            <person name="Porter C.F."/>
            <person name="Rogers A."/>
            <person name="Williams B."/>
            <person name="Antoshechkin I."/>
            <person name="Lee M.M."/>
            <person name="Goodwin Z."/>
            <person name="Lu X."/>
            <person name="Lewis E.E."/>
            <person name="Goodrich-Blair H."/>
            <person name="Stock S.P."/>
            <person name="Adams B.J."/>
            <person name="Sternberg P.W."/>
            <person name="Mortazavi A."/>
        </authorList>
    </citation>
    <scope>NUCLEOTIDE SEQUENCE [LARGE SCALE GENOMIC DNA]</scope>
    <source>
        <strain evidence="6 7">ALL</strain>
    </source>
</reference>
<dbReference type="SMART" id="SM00657">
    <property type="entry name" value="RPOL4c"/>
    <property type="match status" value="1"/>
</dbReference>
<comment type="similarity">
    <text evidence="3">Belongs to the eukaryotic RPB4 RNA polymerase subunit family.</text>
</comment>
<comment type="subcellular location">
    <subcellularLocation>
        <location evidence="1">Nucleus</location>
    </subcellularLocation>
</comment>
<dbReference type="InterPro" id="IPR005574">
    <property type="entry name" value="Rpb4/RPC9"/>
</dbReference>
<dbReference type="GO" id="GO:0000166">
    <property type="term" value="F:nucleotide binding"/>
    <property type="evidence" value="ECO:0007669"/>
    <property type="project" value="InterPro"/>
</dbReference>
<evidence type="ECO:0000256" key="1">
    <source>
        <dbReference type="ARBA" id="ARBA00004123"/>
    </source>
</evidence>
<keyword evidence="7" id="KW-1185">Reference proteome</keyword>
<evidence type="ECO:0000313" key="7">
    <source>
        <dbReference type="Proteomes" id="UP000298663"/>
    </source>
</evidence>
<gene>
    <name evidence="6" type="ORF">L596_017524</name>
</gene>
<evidence type="ECO:0000259" key="5">
    <source>
        <dbReference type="SMART" id="SM00657"/>
    </source>
</evidence>
<comment type="caution">
    <text evidence="6">The sequence shown here is derived from an EMBL/GenBank/DDBJ whole genome shotgun (WGS) entry which is preliminary data.</text>
</comment>
<keyword evidence="2" id="KW-0539">Nucleus</keyword>
<dbReference type="InterPro" id="IPR038324">
    <property type="entry name" value="Rpb4/RPC9_sf"/>
</dbReference>
<dbReference type="OrthoDB" id="2186918at2759"/>
<dbReference type="Proteomes" id="UP000298663">
    <property type="component" value="Unassembled WGS sequence"/>
</dbReference>
<dbReference type="SUPFAM" id="SSF47819">
    <property type="entry name" value="HRDC-like"/>
    <property type="match status" value="1"/>
</dbReference>